<keyword evidence="1 3" id="KW-0378">Hydrolase</keyword>
<accession>A0A166LUP9</accession>
<feature type="domain" description="Glycoside hydrolase family 31 TIM barrel" evidence="2">
    <location>
        <begin position="26"/>
        <end position="93"/>
    </location>
</feature>
<dbReference type="InterPro" id="IPR000322">
    <property type="entry name" value="Glyco_hydro_31_TIM"/>
</dbReference>
<dbReference type="STRING" id="436010.A0A166LUP9"/>
<evidence type="ECO:0000313" key="4">
    <source>
        <dbReference type="Proteomes" id="UP000076532"/>
    </source>
</evidence>
<dbReference type="EMBL" id="KV417533">
    <property type="protein sequence ID" value="KZP23336.1"/>
    <property type="molecule type" value="Genomic_DNA"/>
</dbReference>
<evidence type="ECO:0000256" key="1">
    <source>
        <dbReference type="RuleBase" id="RU361185"/>
    </source>
</evidence>
<sequence>MCAVNISLETQRTDIYIYDTLRDFTRKNKLHFIAIFDATIPPSISASDVYMPITSRTELGTFLKHPSGDHYLGYVWAGACKFPDFLAPNTQDW</sequence>
<evidence type="ECO:0000259" key="2">
    <source>
        <dbReference type="Pfam" id="PF01055"/>
    </source>
</evidence>
<reference evidence="3 4" key="1">
    <citation type="journal article" date="2016" name="Mol. Biol. Evol.">
        <title>Comparative Genomics of Early-Diverging Mushroom-Forming Fungi Provides Insights into the Origins of Lignocellulose Decay Capabilities.</title>
        <authorList>
            <person name="Nagy L.G."/>
            <person name="Riley R."/>
            <person name="Tritt A."/>
            <person name="Adam C."/>
            <person name="Daum C."/>
            <person name="Floudas D."/>
            <person name="Sun H."/>
            <person name="Yadav J.S."/>
            <person name="Pangilinan J."/>
            <person name="Larsson K.H."/>
            <person name="Matsuura K."/>
            <person name="Barry K."/>
            <person name="Labutti K."/>
            <person name="Kuo R."/>
            <person name="Ohm R.A."/>
            <person name="Bhattacharya S.S."/>
            <person name="Shirouzu T."/>
            <person name="Yoshinaga Y."/>
            <person name="Martin F.M."/>
            <person name="Grigoriev I.V."/>
            <person name="Hibbett D.S."/>
        </authorList>
    </citation>
    <scope>NUCLEOTIDE SEQUENCE [LARGE SCALE GENOMIC DNA]</scope>
    <source>
        <strain evidence="3 4">CBS 109695</strain>
    </source>
</reference>
<comment type="similarity">
    <text evidence="1">Belongs to the glycosyl hydrolase 31 family.</text>
</comment>
<dbReference type="Pfam" id="PF01055">
    <property type="entry name" value="Glyco_hydro_31_2nd"/>
    <property type="match status" value="1"/>
</dbReference>
<gene>
    <name evidence="3" type="ORF">FIBSPDRAFT_952139</name>
</gene>
<dbReference type="AlphaFoldDB" id="A0A166LUP9"/>
<organism evidence="3 4">
    <name type="scientific">Athelia psychrophila</name>
    <dbReference type="NCBI Taxonomy" id="1759441"/>
    <lineage>
        <taxon>Eukaryota</taxon>
        <taxon>Fungi</taxon>
        <taxon>Dikarya</taxon>
        <taxon>Basidiomycota</taxon>
        <taxon>Agaricomycotina</taxon>
        <taxon>Agaricomycetes</taxon>
        <taxon>Agaricomycetidae</taxon>
        <taxon>Atheliales</taxon>
        <taxon>Atheliaceae</taxon>
        <taxon>Athelia</taxon>
    </lineage>
</organism>
<evidence type="ECO:0000313" key="3">
    <source>
        <dbReference type="EMBL" id="KZP23336.1"/>
    </source>
</evidence>
<proteinExistence type="inferred from homology"/>
<dbReference type="GO" id="GO:0004553">
    <property type="term" value="F:hydrolase activity, hydrolyzing O-glycosyl compounds"/>
    <property type="evidence" value="ECO:0007669"/>
    <property type="project" value="InterPro"/>
</dbReference>
<keyword evidence="1" id="KW-0326">Glycosidase</keyword>
<dbReference type="Gene3D" id="3.20.20.80">
    <property type="entry name" value="Glycosidases"/>
    <property type="match status" value="1"/>
</dbReference>
<name>A0A166LUP9_9AGAM</name>
<dbReference type="Proteomes" id="UP000076532">
    <property type="component" value="Unassembled WGS sequence"/>
</dbReference>
<keyword evidence="4" id="KW-1185">Reference proteome</keyword>
<dbReference type="GO" id="GO:0005975">
    <property type="term" value="P:carbohydrate metabolic process"/>
    <property type="evidence" value="ECO:0007669"/>
    <property type="project" value="InterPro"/>
</dbReference>
<dbReference type="OrthoDB" id="5839090at2759"/>
<protein>
    <submittedName>
        <fullName evidence="3">Glycoside hydrolase family 31 protein</fullName>
    </submittedName>
</protein>